<name>A0A9N9IW66_9GLOM</name>
<evidence type="ECO:0000256" key="2">
    <source>
        <dbReference type="ARBA" id="ARBA00022670"/>
    </source>
</evidence>
<dbReference type="EMBL" id="CAJVPV010035415">
    <property type="protein sequence ID" value="CAG8750909.1"/>
    <property type="molecule type" value="Genomic_DNA"/>
</dbReference>
<dbReference type="PROSITE" id="PS51892">
    <property type="entry name" value="SUBTILASE"/>
    <property type="match status" value="1"/>
</dbReference>
<comment type="similarity">
    <text evidence="1">Belongs to the peptidase S8 family. Furin subfamily.</text>
</comment>
<evidence type="ECO:0000256" key="5">
    <source>
        <dbReference type="PROSITE-ProRule" id="PRU01240"/>
    </source>
</evidence>
<accession>A0A9N9IW66</accession>
<dbReference type="InterPro" id="IPR036852">
    <property type="entry name" value="Peptidase_S8/S53_dom_sf"/>
</dbReference>
<dbReference type="InterPro" id="IPR015500">
    <property type="entry name" value="Peptidase_S8_subtilisin-rel"/>
</dbReference>
<dbReference type="SUPFAM" id="SSF52743">
    <property type="entry name" value="Subtilisin-like"/>
    <property type="match status" value="1"/>
</dbReference>
<evidence type="ECO:0000256" key="4">
    <source>
        <dbReference type="ARBA" id="ARBA00022825"/>
    </source>
</evidence>
<dbReference type="Proteomes" id="UP000789342">
    <property type="component" value="Unassembled WGS sequence"/>
</dbReference>
<dbReference type="GO" id="GO:0004252">
    <property type="term" value="F:serine-type endopeptidase activity"/>
    <property type="evidence" value="ECO:0007669"/>
    <property type="project" value="InterPro"/>
</dbReference>
<evidence type="ECO:0000313" key="7">
    <source>
        <dbReference type="EMBL" id="CAG8750909.1"/>
    </source>
</evidence>
<keyword evidence="8" id="KW-1185">Reference proteome</keyword>
<feature type="domain" description="Peptidase S8/S53" evidence="6">
    <location>
        <begin position="205"/>
        <end position="378"/>
    </location>
</feature>
<dbReference type="InterPro" id="IPR000209">
    <property type="entry name" value="Peptidase_S8/S53_dom"/>
</dbReference>
<feature type="non-terminal residue" evidence="7">
    <location>
        <position position="1"/>
    </location>
</feature>
<dbReference type="PROSITE" id="PS00137">
    <property type="entry name" value="SUBTILASE_HIS"/>
    <property type="match status" value="1"/>
</dbReference>
<dbReference type="Gene3D" id="3.40.50.200">
    <property type="entry name" value="Peptidase S8/S53 domain"/>
    <property type="match status" value="1"/>
</dbReference>
<gene>
    <name evidence="7" type="ORF">AMORRO_LOCUS15341</name>
</gene>
<evidence type="ECO:0000259" key="6">
    <source>
        <dbReference type="Pfam" id="PF00082"/>
    </source>
</evidence>
<dbReference type="Pfam" id="PF00082">
    <property type="entry name" value="Peptidase_S8"/>
    <property type="match status" value="1"/>
</dbReference>
<proteinExistence type="inferred from homology"/>
<dbReference type="GO" id="GO:0005802">
    <property type="term" value="C:trans-Golgi network"/>
    <property type="evidence" value="ECO:0007669"/>
    <property type="project" value="TreeGrafter"/>
</dbReference>
<dbReference type="AlphaFoldDB" id="A0A9N9IW66"/>
<protein>
    <submittedName>
        <fullName evidence="7">1327_t:CDS:1</fullName>
    </submittedName>
</protein>
<feature type="non-terminal residue" evidence="7">
    <location>
        <position position="378"/>
    </location>
</feature>
<dbReference type="PRINTS" id="PR00723">
    <property type="entry name" value="SUBTILISIN"/>
</dbReference>
<keyword evidence="2" id="KW-0645">Protease</keyword>
<keyword evidence="3" id="KW-0378">Hydrolase</keyword>
<dbReference type="GO" id="GO:0000139">
    <property type="term" value="C:Golgi membrane"/>
    <property type="evidence" value="ECO:0007669"/>
    <property type="project" value="TreeGrafter"/>
</dbReference>
<comment type="caution">
    <text evidence="5">Lacks conserved residue(s) required for the propagation of feature annotation.</text>
</comment>
<sequence>FSESSYFLNPVMESLLTKRSLSFILLFLSILIASSNATSISSFPRKRDYEKNYYYAIILVDEFITPHDVEILLNVHYEEQIGALENHYLFSSPKKSTRHRKLTSRSLDVDDDSNDRVLLEYEKLKKKRHSSPSVFEKKTVATIDGIISVEKQKLRKRFKRVPPPSNFDNPLGIKDPGFSLQWHLKNTQEKNDINVTGVWKEGITGKGVVAAIVDDGLDLSSDDLADNFFAEGSYDFNDHNPLPRPRLSDDTHGTRCAGEIAAVKNDVCGVGVAPDAKIAGIRILSGRISDADEATALNYEFQKNHIYSCSWGPPDDGQSAEAPKGLILKAIIKGIKEGRGGKGSIYVFASGNGGAVDDNCNYDGYTNSLYTVTVGAID</sequence>
<evidence type="ECO:0000313" key="8">
    <source>
        <dbReference type="Proteomes" id="UP000789342"/>
    </source>
</evidence>
<dbReference type="PANTHER" id="PTHR42884">
    <property type="entry name" value="PROPROTEIN CONVERTASE SUBTILISIN/KEXIN-RELATED"/>
    <property type="match status" value="1"/>
</dbReference>
<dbReference type="OrthoDB" id="300641at2759"/>
<dbReference type="InterPro" id="IPR022398">
    <property type="entry name" value="Peptidase_S8_His-AS"/>
</dbReference>
<evidence type="ECO:0000256" key="3">
    <source>
        <dbReference type="ARBA" id="ARBA00022801"/>
    </source>
</evidence>
<comment type="caution">
    <text evidence="7">The sequence shown here is derived from an EMBL/GenBank/DDBJ whole genome shotgun (WGS) entry which is preliminary data.</text>
</comment>
<reference evidence="7" key="1">
    <citation type="submission" date="2021-06" db="EMBL/GenBank/DDBJ databases">
        <authorList>
            <person name="Kallberg Y."/>
            <person name="Tangrot J."/>
            <person name="Rosling A."/>
        </authorList>
    </citation>
    <scope>NUCLEOTIDE SEQUENCE</scope>
    <source>
        <strain evidence="7">CL551</strain>
    </source>
</reference>
<evidence type="ECO:0000256" key="1">
    <source>
        <dbReference type="ARBA" id="ARBA00005325"/>
    </source>
</evidence>
<dbReference type="PANTHER" id="PTHR42884:SF14">
    <property type="entry name" value="NEUROENDOCRINE CONVERTASE 1"/>
    <property type="match status" value="1"/>
</dbReference>
<dbReference type="CDD" id="cd04059">
    <property type="entry name" value="Peptidases_S8_Protein_convertases_Kexins_Furin-like"/>
    <property type="match status" value="1"/>
</dbReference>
<organism evidence="7 8">
    <name type="scientific">Acaulospora morrowiae</name>
    <dbReference type="NCBI Taxonomy" id="94023"/>
    <lineage>
        <taxon>Eukaryota</taxon>
        <taxon>Fungi</taxon>
        <taxon>Fungi incertae sedis</taxon>
        <taxon>Mucoromycota</taxon>
        <taxon>Glomeromycotina</taxon>
        <taxon>Glomeromycetes</taxon>
        <taxon>Diversisporales</taxon>
        <taxon>Acaulosporaceae</taxon>
        <taxon>Acaulospora</taxon>
    </lineage>
</organism>
<dbReference type="InterPro" id="IPR034182">
    <property type="entry name" value="Kexin/furin"/>
</dbReference>
<keyword evidence="4" id="KW-0720">Serine protease</keyword>
<dbReference type="GO" id="GO:0016485">
    <property type="term" value="P:protein processing"/>
    <property type="evidence" value="ECO:0007669"/>
    <property type="project" value="TreeGrafter"/>
</dbReference>